<dbReference type="RefSeq" id="WP_140996513.1">
    <property type="nucleotide sequence ID" value="NZ_VDCZ01000002.1"/>
</dbReference>
<reference evidence="3" key="1">
    <citation type="submission" date="2019-05" db="EMBL/GenBank/DDBJ databases">
        <title>Flavobacterium profundi sp. nov., isolated from a deep-sea seamount.</title>
        <authorList>
            <person name="Zhang D.-C."/>
        </authorList>
    </citation>
    <scope>NUCLEOTIDE SEQUENCE [LARGE SCALE GENOMIC DNA]</scope>
    <source>
        <strain evidence="3">TP390</strain>
    </source>
</reference>
<keyword evidence="1" id="KW-1133">Transmembrane helix</keyword>
<keyword evidence="1" id="KW-0472">Membrane</keyword>
<comment type="caution">
    <text evidence="2">The sequence shown here is derived from an EMBL/GenBank/DDBJ whole genome shotgun (WGS) entry which is preliminary data.</text>
</comment>
<proteinExistence type="predicted"/>
<dbReference type="AlphaFoldDB" id="A0A6I4IK37"/>
<dbReference type="OrthoDB" id="981524at2"/>
<keyword evidence="3" id="KW-1185">Reference proteome</keyword>
<feature type="transmembrane region" description="Helical" evidence="1">
    <location>
        <begin position="50"/>
        <end position="68"/>
    </location>
</feature>
<dbReference type="Proteomes" id="UP000431264">
    <property type="component" value="Unassembled WGS sequence"/>
</dbReference>
<protein>
    <submittedName>
        <fullName evidence="2">Uncharacterized protein</fullName>
    </submittedName>
</protein>
<dbReference type="EMBL" id="WQLW01000002">
    <property type="protein sequence ID" value="MVO08112.1"/>
    <property type="molecule type" value="Genomic_DNA"/>
</dbReference>
<name>A0A6I4IK37_9FLAO</name>
<sequence>MKDFNLDTQPKIKTGFQVPENYFEQFEAKMMEQLPQKETKVVSLFHKKQIWISSIAAVLLVMIAIPVYQSMSKDTTIEATTLENYLVSEYSTYDIIDKLSTEDINALENDLTLNEDAVESYLLDTQNIDYYLNQ</sequence>
<evidence type="ECO:0000313" key="2">
    <source>
        <dbReference type="EMBL" id="MVO08112.1"/>
    </source>
</evidence>
<organism evidence="2 3">
    <name type="scientific">Flavobacterium profundi</name>
    <dbReference type="NCBI Taxonomy" id="1774945"/>
    <lineage>
        <taxon>Bacteria</taxon>
        <taxon>Pseudomonadati</taxon>
        <taxon>Bacteroidota</taxon>
        <taxon>Flavobacteriia</taxon>
        <taxon>Flavobacteriales</taxon>
        <taxon>Flavobacteriaceae</taxon>
        <taxon>Flavobacterium</taxon>
    </lineage>
</organism>
<gene>
    <name evidence="2" type="ORF">GOQ30_02905</name>
</gene>
<accession>A0A6I4IK37</accession>
<keyword evidence="1" id="KW-0812">Transmembrane</keyword>
<evidence type="ECO:0000256" key="1">
    <source>
        <dbReference type="SAM" id="Phobius"/>
    </source>
</evidence>
<evidence type="ECO:0000313" key="3">
    <source>
        <dbReference type="Proteomes" id="UP000431264"/>
    </source>
</evidence>